<evidence type="ECO:0000313" key="3">
    <source>
        <dbReference type="Proteomes" id="UP001216139"/>
    </source>
</evidence>
<name>A0ABY7T9L5_9SPHI</name>
<dbReference type="EMBL" id="CP117167">
    <property type="protein sequence ID" value="WCT12805.1"/>
    <property type="molecule type" value="Genomic_DNA"/>
</dbReference>
<feature type="domain" description="DUF5615" evidence="1">
    <location>
        <begin position="4"/>
        <end position="101"/>
    </location>
</feature>
<protein>
    <submittedName>
        <fullName evidence="2">DUF5615 family PIN-like protein</fullName>
    </submittedName>
</protein>
<organism evidence="2 3">
    <name type="scientific">Mucilaginibacter jinjuensis</name>
    <dbReference type="NCBI Taxonomy" id="1176721"/>
    <lineage>
        <taxon>Bacteria</taxon>
        <taxon>Pseudomonadati</taxon>
        <taxon>Bacteroidota</taxon>
        <taxon>Sphingobacteriia</taxon>
        <taxon>Sphingobacteriales</taxon>
        <taxon>Sphingobacteriaceae</taxon>
        <taxon>Mucilaginibacter</taxon>
    </lineage>
</organism>
<gene>
    <name evidence="2" type="ORF">PQO05_02510</name>
</gene>
<accession>A0ABY7T9L5</accession>
<reference evidence="2 3" key="1">
    <citation type="submission" date="2023-02" db="EMBL/GenBank/DDBJ databases">
        <title>Genome sequence of Mucilaginibacter jinjuensis strain KACC 16571.</title>
        <authorList>
            <person name="Kim S."/>
            <person name="Heo J."/>
            <person name="Kwon S.-W."/>
        </authorList>
    </citation>
    <scope>NUCLEOTIDE SEQUENCE [LARGE SCALE GENOMIC DNA]</scope>
    <source>
        <strain evidence="2 3">KACC 16571</strain>
    </source>
</reference>
<sequence>MISFLVDVHLPISLSKFLDKHPDCNSTHVNQILQKWHTTDSEICKYADAGSMIVITKDSDFKDTHFIKQTPRKVIKVTLGNISNNELLNIFEKYLSFILSLTLKDIFYIEIGKDQITMID</sequence>
<dbReference type="InterPro" id="IPR041049">
    <property type="entry name" value="DUF5615"/>
</dbReference>
<proteinExistence type="predicted"/>
<evidence type="ECO:0000313" key="2">
    <source>
        <dbReference type="EMBL" id="WCT12805.1"/>
    </source>
</evidence>
<dbReference type="RefSeq" id="WP_273631077.1">
    <property type="nucleotide sequence ID" value="NZ_CP117167.1"/>
</dbReference>
<keyword evidence="3" id="KW-1185">Reference proteome</keyword>
<evidence type="ECO:0000259" key="1">
    <source>
        <dbReference type="Pfam" id="PF18480"/>
    </source>
</evidence>
<dbReference type="Proteomes" id="UP001216139">
    <property type="component" value="Chromosome"/>
</dbReference>
<dbReference type="Pfam" id="PF18480">
    <property type="entry name" value="DUF5615"/>
    <property type="match status" value="1"/>
</dbReference>